<keyword evidence="6" id="KW-1185">Reference proteome</keyword>
<feature type="domain" description="RRM" evidence="4">
    <location>
        <begin position="20"/>
        <end position="98"/>
    </location>
</feature>
<dbReference type="SMART" id="SM00360">
    <property type="entry name" value="RRM"/>
    <property type="match status" value="1"/>
</dbReference>
<protein>
    <recommendedName>
        <fullName evidence="4">RRM domain-containing protein</fullName>
    </recommendedName>
</protein>
<dbReference type="InterPro" id="IPR035979">
    <property type="entry name" value="RBD_domain_sf"/>
</dbReference>
<reference evidence="5 6" key="1">
    <citation type="journal article" date="2019" name="New Phytol.">
        <title>Comparative genomics reveals unique wood-decay strategies and fruiting body development in the Schizophyllaceae.</title>
        <authorList>
            <person name="Almasi E."/>
            <person name="Sahu N."/>
            <person name="Krizsan K."/>
            <person name="Balint B."/>
            <person name="Kovacs G.M."/>
            <person name="Kiss B."/>
            <person name="Cseklye J."/>
            <person name="Drula E."/>
            <person name="Henrissat B."/>
            <person name="Nagy I."/>
            <person name="Chovatia M."/>
            <person name="Adam C."/>
            <person name="LaButti K."/>
            <person name="Lipzen A."/>
            <person name="Riley R."/>
            <person name="Grigoriev I.V."/>
            <person name="Nagy L.G."/>
        </authorList>
    </citation>
    <scope>NUCLEOTIDE SEQUENCE [LARGE SCALE GENOMIC DNA]</scope>
    <source>
        <strain evidence="5 6">NL-1724</strain>
    </source>
</reference>
<dbReference type="SUPFAM" id="SSF54928">
    <property type="entry name" value="RNA-binding domain, RBD"/>
    <property type="match status" value="1"/>
</dbReference>
<feature type="region of interest" description="Disordered" evidence="3">
    <location>
        <begin position="99"/>
        <end position="156"/>
    </location>
</feature>
<dbReference type="InterPro" id="IPR012677">
    <property type="entry name" value="Nucleotide-bd_a/b_plait_sf"/>
</dbReference>
<gene>
    <name evidence="5" type="ORF">BD626DRAFT_565160</name>
</gene>
<accession>A0A550CU45</accession>
<dbReference type="Gene3D" id="3.30.70.330">
    <property type="match status" value="1"/>
</dbReference>
<dbReference type="PANTHER" id="PTHR15481:SF0">
    <property type="entry name" value="LD23870P-RELATED"/>
    <property type="match status" value="1"/>
</dbReference>
<name>A0A550CU45_9AGAR</name>
<evidence type="ECO:0000256" key="2">
    <source>
        <dbReference type="PROSITE-ProRule" id="PRU00176"/>
    </source>
</evidence>
<sequence length="224" mass="25203">MDIDTAPPKADAETLNPDARVVIVTNLSRNVVDAHLQTIFSFYGMITKIDLPVFAKSGQNRGKAAVEFLEPAFAHKAYTHMNGGQLDGAILKLELSDLPVRSRSPPPPLAARRPPRRRSFSRSRSRSRSPLRSRRGGRFGDRGGRAPVRGRDVYRPSLGRRRYSSRSFSRSRSRSPLLAWRVRARPWSVAVAEHRALFTVTVVLVLEEPEPDAQQELFKLLQEP</sequence>
<dbReference type="Proteomes" id="UP000320762">
    <property type="component" value="Unassembled WGS sequence"/>
</dbReference>
<evidence type="ECO:0000313" key="5">
    <source>
        <dbReference type="EMBL" id="TRM68314.1"/>
    </source>
</evidence>
<evidence type="ECO:0000313" key="6">
    <source>
        <dbReference type="Proteomes" id="UP000320762"/>
    </source>
</evidence>
<dbReference type="GO" id="GO:0000398">
    <property type="term" value="P:mRNA splicing, via spliceosome"/>
    <property type="evidence" value="ECO:0007669"/>
    <property type="project" value="TreeGrafter"/>
</dbReference>
<evidence type="ECO:0000259" key="4">
    <source>
        <dbReference type="PROSITE" id="PS50102"/>
    </source>
</evidence>
<keyword evidence="1 2" id="KW-0694">RNA-binding</keyword>
<dbReference type="GO" id="GO:0003723">
    <property type="term" value="F:RNA binding"/>
    <property type="evidence" value="ECO:0007669"/>
    <property type="project" value="UniProtKB-UniRule"/>
</dbReference>
<dbReference type="GO" id="GO:0061574">
    <property type="term" value="C:ASAP complex"/>
    <property type="evidence" value="ECO:0007669"/>
    <property type="project" value="TreeGrafter"/>
</dbReference>
<dbReference type="OrthoDB" id="252020at2759"/>
<dbReference type="STRING" id="97359.A0A550CU45"/>
<feature type="compositionally biased region" description="Basic residues" evidence="3">
    <location>
        <begin position="113"/>
        <end position="137"/>
    </location>
</feature>
<dbReference type="GO" id="GO:0005737">
    <property type="term" value="C:cytoplasm"/>
    <property type="evidence" value="ECO:0007669"/>
    <property type="project" value="TreeGrafter"/>
</dbReference>
<dbReference type="EMBL" id="VDMD01000002">
    <property type="protein sequence ID" value="TRM68314.1"/>
    <property type="molecule type" value="Genomic_DNA"/>
</dbReference>
<dbReference type="GO" id="GO:0005654">
    <property type="term" value="C:nucleoplasm"/>
    <property type="evidence" value="ECO:0007669"/>
    <property type="project" value="TreeGrafter"/>
</dbReference>
<dbReference type="InterPro" id="IPR000504">
    <property type="entry name" value="RRM_dom"/>
</dbReference>
<comment type="caution">
    <text evidence="5">The sequence shown here is derived from an EMBL/GenBank/DDBJ whole genome shotgun (WGS) entry which is preliminary data.</text>
</comment>
<evidence type="ECO:0000256" key="3">
    <source>
        <dbReference type="SAM" id="MobiDB-lite"/>
    </source>
</evidence>
<proteinExistence type="predicted"/>
<feature type="compositionally biased region" description="Basic and acidic residues" evidence="3">
    <location>
        <begin position="138"/>
        <end position="154"/>
    </location>
</feature>
<dbReference type="AlphaFoldDB" id="A0A550CU45"/>
<organism evidence="5 6">
    <name type="scientific">Schizophyllum amplum</name>
    <dbReference type="NCBI Taxonomy" id="97359"/>
    <lineage>
        <taxon>Eukaryota</taxon>
        <taxon>Fungi</taxon>
        <taxon>Dikarya</taxon>
        <taxon>Basidiomycota</taxon>
        <taxon>Agaricomycotina</taxon>
        <taxon>Agaricomycetes</taxon>
        <taxon>Agaricomycetidae</taxon>
        <taxon>Agaricales</taxon>
        <taxon>Schizophyllaceae</taxon>
        <taxon>Schizophyllum</taxon>
    </lineage>
</organism>
<dbReference type="PROSITE" id="PS50102">
    <property type="entry name" value="RRM"/>
    <property type="match status" value="1"/>
</dbReference>
<evidence type="ECO:0000256" key="1">
    <source>
        <dbReference type="ARBA" id="ARBA00022884"/>
    </source>
</evidence>
<dbReference type="Pfam" id="PF00076">
    <property type="entry name" value="RRM_1"/>
    <property type="match status" value="1"/>
</dbReference>
<dbReference type="PANTHER" id="PTHR15481">
    <property type="entry name" value="RIBONUCLEIC ACID BINDING PROTEIN S1"/>
    <property type="match status" value="1"/>
</dbReference>